<reference evidence="1 2" key="1">
    <citation type="submission" date="2017-07" db="EMBL/GenBank/DDBJ databases">
        <title>Genomes of Fischerella (Mastigocladus) sp. strains.</title>
        <authorList>
            <person name="Miller S.R."/>
        </authorList>
    </citation>
    <scope>NUCLEOTIDE SEQUENCE [LARGE SCALE GENOMIC DNA]</scope>
    <source>
        <strain evidence="1 2">CCMEE 5268</strain>
    </source>
</reference>
<organism evidence="1 2">
    <name type="scientific">Fischerella thermalis CCMEE 5268</name>
    <dbReference type="NCBI Taxonomy" id="2019662"/>
    <lineage>
        <taxon>Bacteria</taxon>
        <taxon>Bacillati</taxon>
        <taxon>Cyanobacteriota</taxon>
        <taxon>Cyanophyceae</taxon>
        <taxon>Nostocales</taxon>
        <taxon>Hapalosiphonaceae</taxon>
        <taxon>Fischerella</taxon>
    </lineage>
</organism>
<accession>A0A2N6KJX6</accession>
<dbReference type="AlphaFoldDB" id="A0A2N6KJX6"/>
<dbReference type="Proteomes" id="UP000235025">
    <property type="component" value="Unassembled WGS sequence"/>
</dbReference>
<comment type="caution">
    <text evidence="1">The sequence shown here is derived from an EMBL/GenBank/DDBJ whole genome shotgun (WGS) entry which is preliminary data.</text>
</comment>
<dbReference type="EMBL" id="NMQA01000053">
    <property type="protein sequence ID" value="PLZ99972.1"/>
    <property type="molecule type" value="Genomic_DNA"/>
</dbReference>
<dbReference type="PANTHER" id="PTHR47152">
    <property type="entry name" value="SLR2084 PROTEIN-RELATED"/>
    <property type="match status" value="1"/>
</dbReference>
<gene>
    <name evidence="1" type="ORF">CEN50_04830</name>
</gene>
<feature type="non-terminal residue" evidence="1">
    <location>
        <position position="89"/>
    </location>
</feature>
<evidence type="ECO:0000313" key="2">
    <source>
        <dbReference type="Proteomes" id="UP000235025"/>
    </source>
</evidence>
<sequence>MTAVTPVVKPVSQMQLAPGSAITIPNVSWQEFESILQELGEKRSARIAYSKNTLEIMVPLPEHEIPRDLLSDIVKTLLKAKGIKFQPFG</sequence>
<dbReference type="PANTHER" id="PTHR47152:SF1">
    <property type="entry name" value="SLL1186 PROTEIN"/>
    <property type="match status" value="1"/>
</dbReference>
<evidence type="ECO:0000313" key="1">
    <source>
        <dbReference type="EMBL" id="PLZ99972.1"/>
    </source>
</evidence>
<proteinExistence type="predicted"/>
<name>A0A2N6KJX6_9CYAN</name>
<protein>
    <submittedName>
        <fullName evidence="1">Uncharacterized protein</fullName>
    </submittedName>
</protein>